<dbReference type="PANTHER" id="PTHR39757">
    <property type="match status" value="1"/>
</dbReference>
<dbReference type="InterPro" id="IPR010108">
    <property type="entry name" value="Lycopene_cyclase_b/e"/>
</dbReference>
<dbReference type="InterPro" id="IPR036188">
    <property type="entry name" value="FAD/NAD-bd_sf"/>
</dbReference>
<comment type="caution">
    <text evidence="4">The sequence shown here is derived from an EMBL/GenBank/DDBJ whole genome shotgun (WGS) entry which is preliminary data.</text>
</comment>
<evidence type="ECO:0000256" key="2">
    <source>
        <dbReference type="ARBA" id="ARBA00022746"/>
    </source>
</evidence>
<gene>
    <name evidence="4" type="ORF">E1161_11445</name>
</gene>
<dbReference type="GO" id="GO:0016117">
    <property type="term" value="P:carotenoid biosynthetic process"/>
    <property type="evidence" value="ECO:0007669"/>
    <property type="project" value="UniProtKB-KW"/>
</dbReference>
<sequence>MADVVVVGGGPAGRAAASACSDAGLAVTLVDPAPRSGWASTFGSWADELPPEVAALSTVVDRVQLHGTSSHVWRRPYAVLDNTALWKHLWRGDVTEVTGRAVAAEHGPTGSTLILKDGRRLAAGVVVDATGPARALSGGRPAHPPAQQTAVGWIVDSATAEAFCGPREGVFMDWRSAPRTRGGWPTFLYAVRVGPDHVLLEETSLARRPALPLALLRRRLAGRLADAGIDPESRLGEERVRFPVDDPLPRPGRVVPFGAAAGFVHPASGFSVARALRRAPWLAAALSGGLAGVTPGPATAARAGWQVLWPPDVLAAHVLRQRSLRALLSLPPELVPEFFEAFFTLPEAHRIEFLSGEGTSAGTARAMSALFARVPWSVRRRIVLGGMSFGHPAAKHGLGGS</sequence>
<keyword evidence="5" id="KW-1185">Reference proteome</keyword>
<dbReference type="Proteomes" id="UP000294744">
    <property type="component" value="Unassembled WGS sequence"/>
</dbReference>
<dbReference type="GO" id="GO:0016860">
    <property type="term" value="F:intramolecular oxidoreductase activity"/>
    <property type="evidence" value="ECO:0007669"/>
    <property type="project" value="UniProtKB-ARBA"/>
</dbReference>
<evidence type="ECO:0000256" key="1">
    <source>
        <dbReference type="ARBA" id="ARBA00006599"/>
    </source>
</evidence>
<dbReference type="RefSeq" id="WP_132622453.1">
    <property type="nucleotide sequence ID" value="NZ_SMKV01000011.1"/>
</dbReference>
<dbReference type="PANTHER" id="PTHR39757:SF5">
    <property type="entry name" value="OS02G0190600 PROTEIN"/>
    <property type="match status" value="1"/>
</dbReference>
<comment type="similarity">
    <text evidence="1">Belongs to the lycopene cyclase family.</text>
</comment>
<accession>A0A4R4UMW7</accession>
<keyword evidence="3" id="KW-0520">NAD</keyword>
<dbReference type="GO" id="GO:0016705">
    <property type="term" value="F:oxidoreductase activity, acting on paired donors, with incorporation or reduction of molecular oxygen"/>
    <property type="evidence" value="ECO:0007669"/>
    <property type="project" value="InterPro"/>
</dbReference>
<dbReference type="PRINTS" id="PR00420">
    <property type="entry name" value="RNGMNOXGNASE"/>
</dbReference>
<protein>
    <submittedName>
        <fullName evidence="4">Lycopene cyclase family protein</fullName>
    </submittedName>
</protein>
<dbReference type="AlphaFoldDB" id="A0A4R4UMW7"/>
<dbReference type="Pfam" id="PF05834">
    <property type="entry name" value="Lycopene_cycl"/>
    <property type="match status" value="1"/>
</dbReference>
<proteinExistence type="inferred from homology"/>
<evidence type="ECO:0000256" key="3">
    <source>
        <dbReference type="ARBA" id="ARBA00023027"/>
    </source>
</evidence>
<reference evidence="4 5" key="1">
    <citation type="submission" date="2019-03" db="EMBL/GenBank/DDBJ databases">
        <title>Draft genome sequences of novel Actinobacteria.</title>
        <authorList>
            <person name="Sahin N."/>
            <person name="Ay H."/>
            <person name="Saygin H."/>
        </authorList>
    </citation>
    <scope>NUCLEOTIDE SEQUENCE [LARGE SCALE GENOMIC DNA]</scope>
    <source>
        <strain evidence="4 5">16K404</strain>
    </source>
</reference>
<dbReference type="SUPFAM" id="SSF51905">
    <property type="entry name" value="FAD/NAD(P)-binding domain"/>
    <property type="match status" value="1"/>
</dbReference>
<evidence type="ECO:0000313" key="4">
    <source>
        <dbReference type="EMBL" id="TDC93181.1"/>
    </source>
</evidence>
<dbReference type="Gene3D" id="3.50.50.60">
    <property type="entry name" value="FAD/NAD(P)-binding domain"/>
    <property type="match status" value="1"/>
</dbReference>
<keyword evidence="2" id="KW-0125">Carotenoid biosynthesis</keyword>
<dbReference type="EMBL" id="SMKV01000011">
    <property type="protein sequence ID" value="TDC93181.1"/>
    <property type="molecule type" value="Genomic_DNA"/>
</dbReference>
<dbReference type="OrthoDB" id="537501at2"/>
<name>A0A4R4UMW7_9PSEU</name>
<dbReference type="NCBIfam" id="TIGR01790">
    <property type="entry name" value="carotene-cycl"/>
    <property type="match status" value="1"/>
</dbReference>
<organism evidence="4 5">
    <name type="scientific">Saccharopolyspora aridisoli</name>
    <dbReference type="NCBI Taxonomy" id="2530385"/>
    <lineage>
        <taxon>Bacteria</taxon>
        <taxon>Bacillati</taxon>
        <taxon>Actinomycetota</taxon>
        <taxon>Actinomycetes</taxon>
        <taxon>Pseudonocardiales</taxon>
        <taxon>Pseudonocardiaceae</taxon>
        <taxon>Saccharopolyspora</taxon>
    </lineage>
</organism>
<evidence type="ECO:0000313" key="5">
    <source>
        <dbReference type="Proteomes" id="UP000294744"/>
    </source>
</evidence>